<sequence length="334" mass="37399">MERKLIYAKQMAESIGHRRLGSSGLKISVIGFGTWLNFSTNEDQRPLISKAMDEGVCHFDTADMYGALPGWSEILLGKSLEGITRSSYVLSTKVHARVGKWPNDAGLSRKHIMESCDKSLTRLNTDYIDVYYCHRFDPDTPLHETVDALATLKNQGKILYAGISMWPAEAIGEFSRLAKEAKLQVVANQVQYNVLQRPDEDVLAVCRDEGIGLIAYSPLAQGLLSGKYREDNTNTNDLRGNIPYRNKWLKRITDDRSKVEALQVFFQLCDQYEVQYVDAAISWVLAQPNVACALCGFSSDEQLLNVLSYDPYELPGELLNALNLLNTVNPVSHA</sequence>
<dbReference type="Proteomes" id="UP000608420">
    <property type="component" value="Unassembled WGS sequence"/>
</dbReference>
<dbReference type="PANTHER" id="PTHR43364:SF4">
    <property type="entry name" value="NAD(P)-LINKED OXIDOREDUCTASE SUPERFAMILY PROTEIN"/>
    <property type="match status" value="1"/>
</dbReference>
<reference evidence="4" key="1">
    <citation type="journal article" date="2019" name="Int. J. Syst. Evol. Microbiol.">
        <title>The Global Catalogue of Microorganisms (GCM) 10K type strain sequencing project: providing services to taxonomists for standard genome sequencing and annotation.</title>
        <authorList>
            <consortium name="The Broad Institute Genomics Platform"/>
            <consortium name="The Broad Institute Genome Sequencing Center for Infectious Disease"/>
            <person name="Wu L."/>
            <person name="Ma J."/>
        </authorList>
    </citation>
    <scope>NUCLEOTIDE SEQUENCE [LARGE SCALE GENOMIC DNA]</scope>
    <source>
        <strain evidence="4">CGMCC 1.15420</strain>
    </source>
</reference>
<proteinExistence type="predicted"/>
<dbReference type="Gene3D" id="3.20.20.100">
    <property type="entry name" value="NADP-dependent oxidoreductase domain"/>
    <property type="match status" value="1"/>
</dbReference>
<protein>
    <submittedName>
        <fullName evidence="3">Aldo/keto reductase</fullName>
    </submittedName>
</protein>
<dbReference type="SUPFAM" id="SSF51430">
    <property type="entry name" value="NAD(P)-linked oxidoreductase"/>
    <property type="match status" value="1"/>
</dbReference>
<dbReference type="PANTHER" id="PTHR43364">
    <property type="entry name" value="NADH-SPECIFIC METHYLGLYOXAL REDUCTASE-RELATED"/>
    <property type="match status" value="1"/>
</dbReference>
<evidence type="ECO:0000256" key="1">
    <source>
        <dbReference type="ARBA" id="ARBA00023002"/>
    </source>
</evidence>
<dbReference type="Pfam" id="PF00248">
    <property type="entry name" value="Aldo_ket_red"/>
    <property type="match status" value="1"/>
</dbReference>
<organism evidence="3 4">
    <name type="scientific">Paenibacillus aceti</name>
    <dbReference type="NCBI Taxonomy" id="1820010"/>
    <lineage>
        <taxon>Bacteria</taxon>
        <taxon>Bacillati</taxon>
        <taxon>Bacillota</taxon>
        <taxon>Bacilli</taxon>
        <taxon>Bacillales</taxon>
        <taxon>Paenibacillaceae</taxon>
        <taxon>Paenibacillus</taxon>
    </lineage>
</organism>
<dbReference type="EMBL" id="BMIW01000018">
    <property type="protein sequence ID" value="GGG03154.1"/>
    <property type="molecule type" value="Genomic_DNA"/>
</dbReference>
<dbReference type="InterPro" id="IPR036812">
    <property type="entry name" value="NAD(P)_OxRdtase_dom_sf"/>
</dbReference>
<gene>
    <name evidence="3" type="ORF">GCM10010913_26130</name>
</gene>
<evidence type="ECO:0000313" key="3">
    <source>
        <dbReference type="EMBL" id="GGG03154.1"/>
    </source>
</evidence>
<dbReference type="RefSeq" id="WP_120463573.1">
    <property type="nucleotide sequence ID" value="NZ_BMIW01000018.1"/>
</dbReference>
<accession>A0ABQ1VWN5</accession>
<feature type="domain" description="NADP-dependent oxidoreductase" evidence="2">
    <location>
        <begin position="30"/>
        <end position="309"/>
    </location>
</feature>
<dbReference type="InterPro" id="IPR050523">
    <property type="entry name" value="AKR_Detox_Biosynth"/>
</dbReference>
<comment type="caution">
    <text evidence="3">The sequence shown here is derived from an EMBL/GenBank/DDBJ whole genome shotgun (WGS) entry which is preliminary data.</text>
</comment>
<evidence type="ECO:0000313" key="4">
    <source>
        <dbReference type="Proteomes" id="UP000608420"/>
    </source>
</evidence>
<keyword evidence="4" id="KW-1185">Reference proteome</keyword>
<name>A0ABQ1VWN5_9BACL</name>
<keyword evidence="1" id="KW-0560">Oxidoreductase</keyword>
<dbReference type="InterPro" id="IPR023210">
    <property type="entry name" value="NADP_OxRdtase_dom"/>
</dbReference>
<evidence type="ECO:0000259" key="2">
    <source>
        <dbReference type="Pfam" id="PF00248"/>
    </source>
</evidence>